<dbReference type="SMART" id="SM00899">
    <property type="entry name" value="FeoA"/>
    <property type="match status" value="1"/>
</dbReference>
<keyword evidence="4" id="KW-1185">Reference proteome</keyword>
<dbReference type="EMBL" id="SMAN01000012">
    <property type="protein sequence ID" value="TCT20901.1"/>
    <property type="molecule type" value="Genomic_DNA"/>
</dbReference>
<accession>A0A4R3MZ09</accession>
<dbReference type="PANTHER" id="PTHR42954:SF1">
    <property type="entry name" value="FERROUS IRON TRANSPORTER FEOA DOMAIN-CONTAINING PROTEIN"/>
    <property type="match status" value="1"/>
</dbReference>
<dbReference type="InterPro" id="IPR038157">
    <property type="entry name" value="FeoA_core_dom"/>
</dbReference>
<reference evidence="3 4" key="1">
    <citation type="submission" date="2019-03" db="EMBL/GenBank/DDBJ databases">
        <title>Genomic Encyclopedia of Type Strains, Phase IV (KMG-IV): sequencing the most valuable type-strain genomes for metagenomic binning, comparative biology and taxonomic classification.</title>
        <authorList>
            <person name="Goeker M."/>
        </authorList>
    </citation>
    <scope>NUCLEOTIDE SEQUENCE [LARGE SCALE GENOMIC DNA]</scope>
    <source>
        <strain evidence="3 4">DSM 25894</strain>
    </source>
</reference>
<dbReference type="Proteomes" id="UP000294650">
    <property type="component" value="Unassembled WGS sequence"/>
</dbReference>
<proteinExistence type="predicted"/>
<dbReference type="InterPro" id="IPR008988">
    <property type="entry name" value="Transcriptional_repressor_C"/>
</dbReference>
<feature type="domain" description="Ferrous iron transporter FeoA-like" evidence="2">
    <location>
        <begin position="1"/>
        <end position="74"/>
    </location>
</feature>
<dbReference type="Pfam" id="PF04023">
    <property type="entry name" value="FeoA"/>
    <property type="match status" value="1"/>
</dbReference>
<keyword evidence="1" id="KW-0408">Iron</keyword>
<dbReference type="GO" id="GO:0046914">
    <property type="term" value="F:transition metal ion binding"/>
    <property type="evidence" value="ECO:0007669"/>
    <property type="project" value="InterPro"/>
</dbReference>
<dbReference type="InterPro" id="IPR052713">
    <property type="entry name" value="FeoA"/>
</dbReference>
<organism evidence="3 4">
    <name type="scientific">Melghiribacillus thermohalophilus</name>
    <dbReference type="NCBI Taxonomy" id="1324956"/>
    <lineage>
        <taxon>Bacteria</taxon>
        <taxon>Bacillati</taxon>
        <taxon>Bacillota</taxon>
        <taxon>Bacilli</taxon>
        <taxon>Bacillales</taxon>
        <taxon>Bacillaceae</taxon>
        <taxon>Melghiribacillus</taxon>
    </lineage>
</organism>
<dbReference type="AlphaFoldDB" id="A0A4R3MZ09"/>
<comment type="caution">
    <text evidence="3">The sequence shown here is derived from an EMBL/GenBank/DDBJ whole genome shotgun (WGS) entry which is preliminary data.</text>
</comment>
<dbReference type="RefSeq" id="WP_207902566.1">
    <property type="nucleotide sequence ID" value="NZ_SMAN01000012.1"/>
</dbReference>
<sequence>MNLFDIKEGEKVTITSMNGLQDRVRRRLQHLGLMEGSEICYQCKVPFGGPCILATENQKIGIRRKDAACIQVRKSC</sequence>
<dbReference type="InterPro" id="IPR007167">
    <property type="entry name" value="Fe-transptr_FeoA-like"/>
</dbReference>
<dbReference type="PANTHER" id="PTHR42954">
    <property type="entry name" value="FE(2+) TRANSPORT PROTEIN A"/>
    <property type="match status" value="1"/>
</dbReference>
<dbReference type="Gene3D" id="2.30.30.90">
    <property type="match status" value="1"/>
</dbReference>
<evidence type="ECO:0000259" key="2">
    <source>
        <dbReference type="SMART" id="SM00899"/>
    </source>
</evidence>
<protein>
    <submittedName>
        <fullName evidence="3">Ferrous iron transport protein A</fullName>
    </submittedName>
</protein>
<dbReference type="SUPFAM" id="SSF50037">
    <property type="entry name" value="C-terminal domain of transcriptional repressors"/>
    <property type="match status" value="1"/>
</dbReference>
<name>A0A4R3MZ09_9BACI</name>
<evidence type="ECO:0000313" key="4">
    <source>
        <dbReference type="Proteomes" id="UP000294650"/>
    </source>
</evidence>
<evidence type="ECO:0000313" key="3">
    <source>
        <dbReference type="EMBL" id="TCT20901.1"/>
    </source>
</evidence>
<gene>
    <name evidence="3" type="ORF">EDD68_11229</name>
</gene>
<evidence type="ECO:0000256" key="1">
    <source>
        <dbReference type="ARBA" id="ARBA00023004"/>
    </source>
</evidence>